<proteinExistence type="predicted"/>
<gene>
    <name evidence="2" type="ORF">Bca52824_073018</name>
</gene>
<organism evidence="2 3">
    <name type="scientific">Brassica carinata</name>
    <name type="common">Ethiopian mustard</name>
    <name type="synonym">Abyssinian cabbage</name>
    <dbReference type="NCBI Taxonomy" id="52824"/>
    <lineage>
        <taxon>Eukaryota</taxon>
        <taxon>Viridiplantae</taxon>
        <taxon>Streptophyta</taxon>
        <taxon>Embryophyta</taxon>
        <taxon>Tracheophyta</taxon>
        <taxon>Spermatophyta</taxon>
        <taxon>Magnoliopsida</taxon>
        <taxon>eudicotyledons</taxon>
        <taxon>Gunneridae</taxon>
        <taxon>Pentapetalae</taxon>
        <taxon>rosids</taxon>
        <taxon>malvids</taxon>
        <taxon>Brassicales</taxon>
        <taxon>Brassicaceae</taxon>
        <taxon>Brassiceae</taxon>
        <taxon>Brassica</taxon>
    </lineage>
</organism>
<comment type="caution">
    <text evidence="2">The sequence shown here is derived from an EMBL/GenBank/DDBJ whole genome shotgun (WGS) entry which is preliminary data.</text>
</comment>
<dbReference type="OrthoDB" id="1022850at2759"/>
<dbReference type="EMBL" id="JAAMPC010000014">
    <property type="protein sequence ID" value="KAG2265939.1"/>
    <property type="molecule type" value="Genomic_DNA"/>
</dbReference>
<dbReference type="AlphaFoldDB" id="A0A8X7Q944"/>
<evidence type="ECO:0000313" key="3">
    <source>
        <dbReference type="Proteomes" id="UP000886595"/>
    </source>
</evidence>
<dbReference type="Pfam" id="PF13966">
    <property type="entry name" value="zf-RVT"/>
    <property type="match status" value="1"/>
</dbReference>
<keyword evidence="3" id="KW-1185">Reference proteome</keyword>
<dbReference type="Proteomes" id="UP000886595">
    <property type="component" value="Unassembled WGS sequence"/>
</dbReference>
<evidence type="ECO:0000259" key="1">
    <source>
        <dbReference type="Pfam" id="PF13966"/>
    </source>
</evidence>
<name>A0A8X7Q944_BRACI</name>
<evidence type="ECO:0000313" key="2">
    <source>
        <dbReference type="EMBL" id="KAG2265939.1"/>
    </source>
</evidence>
<sequence>MHNRLPTGARMAMWNSGNDGSCILCHQHLETRNHLFFACSYSSTVWKKLTQNLVGNLYSADWEDIVHQLTQGRISPIHRFLLRYVFQTAVHTIWRERNGRKHGDQSKSEDILFRMIDRQVKNRIATLKHDKRMQTAYQSWIGVVGT</sequence>
<accession>A0A8X7Q944</accession>
<feature type="domain" description="Reverse transcriptase zinc-binding" evidence="1">
    <location>
        <begin position="1"/>
        <end position="46"/>
    </location>
</feature>
<dbReference type="InterPro" id="IPR026960">
    <property type="entry name" value="RVT-Znf"/>
</dbReference>
<reference evidence="2 3" key="1">
    <citation type="submission" date="2020-02" db="EMBL/GenBank/DDBJ databases">
        <authorList>
            <person name="Ma Q."/>
            <person name="Huang Y."/>
            <person name="Song X."/>
            <person name="Pei D."/>
        </authorList>
    </citation>
    <scope>NUCLEOTIDE SEQUENCE [LARGE SCALE GENOMIC DNA]</scope>
    <source>
        <strain evidence="2">Sxm20200214</strain>
        <tissue evidence="2">Leaf</tissue>
    </source>
</reference>
<protein>
    <recommendedName>
        <fullName evidence="1">Reverse transcriptase zinc-binding domain-containing protein</fullName>
    </recommendedName>
</protein>